<accession>A0A1M5X6N7</accession>
<dbReference type="RefSeq" id="WP_073339759.1">
    <property type="nucleotide sequence ID" value="NZ_FQXM01000023.1"/>
</dbReference>
<evidence type="ECO:0000313" key="2">
    <source>
        <dbReference type="Proteomes" id="UP000184447"/>
    </source>
</evidence>
<keyword evidence="2" id="KW-1185">Reference proteome</keyword>
<gene>
    <name evidence="1" type="ORF">SAMN02745207_03364</name>
</gene>
<evidence type="ECO:0000313" key="1">
    <source>
        <dbReference type="EMBL" id="SHH94883.1"/>
    </source>
</evidence>
<dbReference type="AlphaFoldDB" id="A0A1M5X6N7"/>
<dbReference type="EMBL" id="FQXM01000023">
    <property type="protein sequence ID" value="SHH94883.1"/>
    <property type="molecule type" value="Genomic_DNA"/>
</dbReference>
<dbReference type="OrthoDB" id="1756838at2"/>
<sequence length="62" mass="6666">MKDGLIPTALGTAVTLGAATMRKREIDNHPVRKKDVAPMIETALIGFGLAHIVLGAIELWNE</sequence>
<evidence type="ECO:0008006" key="3">
    <source>
        <dbReference type="Google" id="ProtNLM"/>
    </source>
</evidence>
<reference evidence="1 2" key="1">
    <citation type="submission" date="2016-11" db="EMBL/GenBank/DDBJ databases">
        <authorList>
            <person name="Jaros S."/>
            <person name="Januszkiewicz K."/>
            <person name="Wedrychowicz H."/>
        </authorList>
    </citation>
    <scope>NUCLEOTIDE SEQUENCE [LARGE SCALE GENOMIC DNA]</scope>
    <source>
        <strain evidence="1 2">DSM 8605</strain>
    </source>
</reference>
<dbReference type="STRING" id="1121316.SAMN02745207_03364"/>
<proteinExistence type="predicted"/>
<name>A0A1M5X6N7_9CLOT</name>
<dbReference type="Proteomes" id="UP000184447">
    <property type="component" value="Unassembled WGS sequence"/>
</dbReference>
<organism evidence="1 2">
    <name type="scientific">Clostridium grantii DSM 8605</name>
    <dbReference type="NCBI Taxonomy" id="1121316"/>
    <lineage>
        <taxon>Bacteria</taxon>
        <taxon>Bacillati</taxon>
        <taxon>Bacillota</taxon>
        <taxon>Clostridia</taxon>
        <taxon>Eubacteriales</taxon>
        <taxon>Clostridiaceae</taxon>
        <taxon>Clostridium</taxon>
    </lineage>
</organism>
<protein>
    <recommendedName>
        <fullName evidence="3">Asparagine synthase</fullName>
    </recommendedName>
</protein>